<dbReference type="STRING" id="1914963.AWW67_04010"/>
<evidence type="ECO:0000259" key="1">
    <source>
        <dbReference type="Pfam" id="PF18990"/>
    </source>
</evidence>
<organism evidence="2 3">
    <name type="scientific">Roseivirga seohaensis</name>
    <dbReference type="NCBI Taxonomy" id="1914963"/>
    <lineage>
        <taxon>Bacteria</taxon>
        <taxon>Pseudomonadati</taxon>
        <taxon>Bacteroidota</taxon>
        <taxon>Cytophagia</taxon>
        <taxon>Cytophagales</taxon>
        <taxon>Roseivirgaceae</taxon>
        <taxon>Roseivirga</taxon>
    </lineage>
</organism>
<dbReference type="Proteomes" id="UP000075663">
    <property type="component" value="Unassembled WGS sequence"/>
</dbReference>
<feature type="domain" description="DUF5723" evidence="1">
    <location>
        <begin position="68"/>
        <end position="457"/>
    </location>
</feature>
<accession>A0A150Y049</accession>
<dbReference type="AlphaFoldDB" id="A0A150Y049"/>
<evidence type="ECO:0000313" key="3">
    <source>
        <dbReference type="Proteomes" id="UP000075663"/>
    </source>
</evidence>
<reference evidence="2 3" key="1">
    <citation type="submission" date="2016-01" db="EMBL/GenBank/DDBJ databases">
        <title>Genome sequencing of Roseivirga seohaensis SW-152.</title>
        <authorList>
            <person name="Selvaratnam C."/>
            <person name="Thevarajoo S."/>
            <person name="Goh K.M."/>
            <person name="Ee R."/>
            <person name="Chan K.-G."/>
            <person name="Chong C.S."/>
        </authorList>
    </citation>
    <scope>NUCLEOTIDE SEQUENCE [LARGE SCALE GENOMIC DNA]</scope>
    <source>
        <strain evidence="2 3">SW-152</strain>
    </source>
</reference>
<dbReference type="InterPro" id="IPR043781">
    <property type="entry name" value="DUF5723"/>
</dbReference>
<proteinExistence type="predicted"/>
<dbReference type="EMBL" id="LRPB01000023">
    <property type="protein sequence ID" value="KYG84284.1"/>
    <property type="molecule type" value="Genomic_DNA"/>
</dbReference>
<dbReference type="Pfam" id="PF18990">
    <property type="entry name" value="DUF5723"/>
    <property type="match status" value="1"/>
</dbReference>
<protein>
    <recommendedName>
        <fullName evidence="1">DUF5723 domain-containing protein</fullName>
    </recommendedName>
</protein>
<evidence type="ECO:0000313" key="2">
    <source>
        <dbReference type="EMBL" id="KYG84284.1"/>
    </source>
</evidence>
<gene>
    <name evidence="2" type="ORF">AWW67_04010</name>
</gene>
<sequence>MVFTENIECLKYFLEIDVISVLQRNFGSILRFVLAFLTLLLPQLIMGQSFNGYIHSDFSGIIGAQFQPANLAGSPYKYDISLVNANYFLTNNIAYIKSTETNRGFVRYLNDGQRFLHSNITLGGISGMATLRGDESIGFTYRMRAHGSAIDFSPEFITQMGRFTQPQFLNSQATNQSGKFATALWREYGLTYAKILKDDGFHRWKAGATFKLINPRGSAFLDIQDISYSTDNSGNTDLTNAELAFGYSANLNSFEQFDGTEKLDRLPDLIGNHFGFDFGLVYERVTFWEASKDENGTNRNRDIDYEFKLSASITDVGKMKFQYGSASTQSIGLLGNVNAENLDTLFSGIASFRGVADSLATVAQTSSLNGEYTVSLPTTLNLGYDYNFGNDFYLGAFARIDLTSLSKADYRLNYQHSLTISPRWEKEKKAIYAPLYINQQGAFHLGLAARYGAFTLGTQSLGSLLSSEPNTGSFFFSINISQLKANAKKPYCFGPSRGTSMTNTKRTPIYKRKKWIFF</sequence>
<name>A0A150Y049_9BACT</name>
<comment type="caution">
    <text evidence="2">The sequence shown here is derived from an EMBL/GenBank/DDBJ whole genome shotgun (WGS) entry which is preliminary data.</text>
</comment>